<dbReference type="AlphaFoldDB" id="A0AAE0IT75"/>
<evidence type="ECO:0000313" key="2">
    <source>
        <dbReference type="EMBL" id="KAK3330819.1"/>
    </source>
</evidence>
<feature type="region of interest" description="Disordered" evidence="1">
    <location>
        <begin position="42"/>
        <end position="69"/>
    </location>
</feature>
<sequence length="239" mass="26091">MTSQVTRYPGGPTPCALPSSLSQAACLDVDVDMTLDLGIETDSTAAPASKPDGGSSQADCRDPMTLRKGRPPPIAIVRRACVTASLGSTLCSATLTAQSPRSLDPSAIQNYPNSTQCHASSAQYHRPSGAQCQARSQTPTHVRELPSKTKRYLLGFYCRLVRYLLQMTAESPCSGDQGLICRPARSLDLIDLESCDNYIEPSVVFSAQHHKLLIRALYWRAVQYARMLRRGLLTLCWCL</sequence>
<protein>
    <submittedName>
        <fullName evidence="2">Uncharacterized protein</fullName>
    </submittedName>
</protein>
<gene>
    <name evidence="2" type="ORF">B0H66DRAFT_528163</name>
</gene>
<name>A0AAE0IT75_9PEZI</name>
<reference evidence="2" key="1">
    <citation type="journal article" date="2023" name="Mol. Phylogenet. Evol.">
        <title>Genome-scale phylogeny and comparative genomics of the fungal order Sordariales.</title>
        <authorList>
            <person name="Hensen N."/>
            <person name="Bonometti L."/>
            <person name="Westerberg I."/>
            <person name="Brannstrom I.O."/>
            <person name="Guillou S."/>
            <person name="Cros-Aarteil S."/>
            <person name="Calhoun S."/>
            <person name="Haridas S."/>
            <person name="Kuo A."/>
            <person name="Mondo S."/>
            <person name="Pangilinan J."/>
            <person name="Riley R."/>
            <person name="LaButti K."/>
            <person name="Andreopoulos B."/>
            <person name="Lipzen A."/>
            <person name="Chen C."/>
            <person name="Yan M."/>
            <person name="Daum C."/>
            <person name="Ng V."/>
            <person name="Clum A."/>
            <person name="Steindorff A."/>
            <person name="Ohm R.A."/>
            <person name="Martin F."/>
            <person name="Silar P."/>
            <person name="Natvig D.O."/>
            <person name="Lalanne C."/>
            <person name="Gautier V."/>
            <person name="Ament-Velasquez S.L."/>
            <person name="Kruys A."/>
            <person name="Hutchinson M.I."/>
            <person name="Powell A.J."/>
            <person name="Barry K."/>
            <person name="Miller A.N."/>
            <person name="Grigoriev I.V."/>
            <person name="Debuchy R."/>
            <person name="Gladieux P."/>
            <person name="Hiltunen Thoren M."/>
            <person name="Johannesson H."/>
        </authorList>
    </citation>
    <scope>NUCLEOTIDE SEQUENCE</scope>
    <source>
        <strain evidence="2">CBS 118394</strain>
    </source>
</reference>
<evidence type="ECO:0000313" key="3">
    <source>
        <dbReference type="Proteomes" id="UP001283341"/>
    </source>
</evidence>
<evidence type="ECO:0000256" key="1">
    <source>
        <dbReference type="SAM" id="MobiDB-lite"/>
    </source>
</evidence>
<keyword evidence="3" id="KW-1185">Reference proteome</keyword>
<organism evidence="2 3">
    <name type="scientific">Apodospora peruviana</name>
    <dbReference type="NCBI Taxonomy" id="516989"/>
    <lineage>
        <taxon>Eukaryota</taxon>
        <taxon>Fungi</taxon>
        <taxon>Dikarya</taxon>
        <taxon>Ascomycota</taxon>
        <taxon>Pezizomycotina</taxon>
        <taxon>Sordariomycetes</taxon>
        <taxon>Sordariomycetidae</taxon>
        <taxon>Sordariales</taxon>
        <taxon>Lasiosphaeriaceae</taxon>
        <taxon>Apodospora</taxon>
    </lineage>
</organism>
<dbReference type="Proteomes" id="UP001283341">
    <property type="component" value="Unassembled WGS sequence"/>
</dbReference>
<proteinExistence type="predicted"/>
<comment type="caution">
    <text evidence="2">The sequence shown here is derived from an EMBL/GenBank/DDBJ whole genome shotgun (WGS) entry which is preliminary data.</text>
</comment>
<dbReference type="EMBL" id="JAUEDM010000001">
    <property type="protein sequence ID" value="KAK3330819.1"/>
    <property type="molecule type" value="Genomic_DNA"/>
</dbReference>
<accession>A0AAE0IT75</accession>
<reference evidence="2" key="2">
    <citation type="submission" date="2023-06" db="EMBL/GenBank/DDBJ databases">
        <authorList>
            <consortium name="Lawrence Berkeley National Laboratory"/>
            <person name="Haridas S."/>
            <person name="Hensen N."/>
            <person name="Bonometti L."/>
            <person name="Westerberg I."/>
            <person name="Brannstrom I.O."/>
            <person name="Guillou S."/>
            <person name="Cros-Aarteil S."/>
            <person name="Calhoun S."/>
            <person name="Kuo A."/>
            <person name="Mondo S."/>
            <person name="Pangilinan J."/>
            <person name="Riley R."/>
            <person name="Labutti K."/>
            <person name="Andreopoulos B."/>
            <person name="Lipzen A."/>
            <person name="Chen C."/>
            <person name="Yanf M."/>
            <person name="Daum C."/>
            <person name="Ng V."/>
            <person name="Clum A."/>
            <person name="Steindorff A."/>
            <person name="Ohm R."/>
            <person name="Martin F."/>
            <person name="Silar P."/>
            <person name="Natvig D."/>
            <person name="Lalanne C."/>
            <person name="Gautier V."/>
            <person name="Ament-Velasquez S.L."/>
            <person name="Kruys A."/>
            <person name="Hutchinson M.I."/>
            <person name="Powell A.J."/>
            <person name="Barry K."/>
            <person name="Miller A.N."/>
            <person name="Grigoriev I.V."/>
            <person name="Debuchy R."/>
            <person name="Gladieux P."/>
            <person name="Thoren M.H."/>
            <person name="Johannesson H."/>
        </authorList>
    </citation>
    <scope>NUCLEOTIDE SEQUENCE</scope>
    <source>
        <strain evidence="2">CBS 118394</strain>
    </source>
</reference>